<feature type="signal peptide" evidence="1">
    <location>
        <begin position="1"/>
        <end position="22"/>
    </location>
</feature>
<dbReference type="InterPro" id="IPR008966">
    <property type="entry name" value="Adhesion_dom_sf"/>
</dbReference>
<dbReference type="RefSeq" id="WP_241542396.1">
    <property type="nucleotide sequence ID" value="NZ_CAWQWN010000001.1"/>
</dbReference>
<dbReference type="Gene3D" id="2.60.40.1090">
    <property type="entry name" value="Fimbrial-type adhesion domain"/>
    <property type="match status" value="1"/>
</dbReference>
<sequence>MAKNAFYLMTLWVLLMSFDASAARCRNVSLKYNFPAQIDITSKNVGDQLYTFGNPGSPISYTGECLRATSGAGNTNGDFIYIVDKFGASPTTCPKSTTDKNSPDGYLRYRSTASCNNTAWLLLADYKKVGAGYTALAGPGGGTDSGIVYLAKKPPPGKITVNPTYMLTRNFYSRIGEYSNTLQKETVGFSASTSMTLINNASCAVSVNDVAFGDQTATDVKANAIAGKTINVAFTCNGLLPAYTLSFSGRDGANNANSGIINVKDNSSVGYQFTWGNSTVKPVNSAVVVNGAAITPNSKPTANNFTIPITVKPVALSTQPIPGLANTALTINVKLN</sequence>
<proteinExistence type="predicted"/>
<dbReference type="GO" id="GO:0007155">
    <property type="term" value="P:cell adhesion"/>
    <property type="evidence" value="ECO:0007669"/>
    <property type="project" value="InterPro"/>
</dbReference>
<dbReference type="AlphaFoldDB" id="A0A9Q8Q1L4"/>
<dbReference type="InterPro" id="IPR036937">
    <property type="entry name" value="Adhesion_dom_fimbrial_sf"/>
</dbReference>
<reference evidence="2" key="1">
    <citation type="submission" date="2022-03" db="EMBL/GenBank/DDBJ databases">
        <title>ESBL-producing Moellerella wisconsensis and Escherichia marmotae isolated from wild game meat.</title>
        <authorList>
            <person name="Biggel M."/>
        </authorList>
    </citation>
    <scope>NUCLEOTIDE SEQUENCE</scope>
    <source>
        <strain evidence="2">W51</strain>
    </source>
</reference>
<dbReference type="SUPFAM" id="SSF49401">
    <property type="entry name" value="Bacterial adhesins"/>
    <property type="match status" value="1"/>
</dbReference>
<name>A0A9Q8Q1L4_9GAMM</name>
<dbReference type="Proteomes" id="UP000829116">
    <property type="component" value="Chromosome"/>
</dbReference>
<accession>A0A9Q8Q1L4</accession>
<evidence type="ECO:0000256" key="1">
    <source>
        <dbReference type="SAM" id="SignalP"/>
    </source>
</evidence>
<evidence type="ECO:0000313" key="2">
    <source>
        <dbReference type="EMBL" id="UNH31358.1"/>
    </source>
</evidence>
<dbReference type="GO" id="GO:0009289">
    <property type="term" value="C:pilus"/>
    <property type="evidence" value="ECO:0007669"/>
    <property type="project" value="InterPro"/>
</dbReference>
<dbReference type="EMBL" id="CP093245">
    <property type="protein sequence ID" value="UNH31358.1"/>
    <property type="molecule type" value="Genomic_DNA"/>
</dbReference>
<organism evidence="2 3">
    <name type="scientific">Moellerella wisconsensis</name>
    <dbReference type="NCBI Taxonomy" id="158849"/>
    <lineage>
        <taxon>Bacteria</taxon>
        <taxon>Pseudomonadati</taxon>
        <taxon>Pseudomonadota</taxon>
        <taxon>Gammaproteobacteria</taxon>
        <taxon>Enterobacterales</taxon>
        <taxon>Morganellaceae</taxon>
        <taxon>Moellerella</taxon>
    </lineage>
</organism>
<feature type="chain" id="PRO_5040441977" evidence="1">
    <location>
        <begin position="23"/>
        <end position="336"/>
    </location>
</feature>
<evidence type="ECO:0000313" key="3">
    <source>
        <dbReference type="Proteomes" id="UP000829116"/>
    </source>
</evidence>
<keyword evidence="1" id="KW-0732">Signal</keyword>
<gene>
    <name evidence="2" type="ORF">MNY72_03280</name>
</gene>
<protein>
    <submittedName>
        <fullName evidence="2">Fimbrial protein</fullName>
    </submittedName>
</protein>